<name>A0A841KKE2_9GAMM</name>
<evidence type="ECO:0000256" key="1">
    <source>
        <dbReference type="SAM" id="Phobius"/>
    </source>
</evidence>
<dbReference type="EMBL" id="JACHET010000001">
    <property type="protein sequence ID" value="MBB6185656.1"/>
    <property type="molecule type" value="Genomic_DNA"/>
</dbReference>
<feature type="domain" description="Acyltransferase 3" evidence="2">
    <location>
        <begin position="18"/>
        <end position="315"/>
    </location>
</feature>
<dbReference type="Pfam" id="PF01757">
    <property type="entry name" value="Acyl_transf_3"/>
    <property type="match status" value="1"/>
</dbReference>
<keyword evidence="1" id="KW-1133">Transmembrane helix</keyword>
<protein>
    <submittedName>
        <fullName evidence="3">Fucose 4-O-acetylase-like acetyltransferase</fullName>
    </submittedName>
</protein>
<feature type="transmembrane region" description="Helical" evidence="1">
    <location>
        <begin position="82"/>
        <end position="100"/>
    </location>
</feature>
<proteinExistence type="predicted"/>
<dbReference type="Proteomes" id="UP000560000">
    <property type="component" value="Unassembled WGS sequence"/>
</dbReference>
<accession>A0A841KKE2</accession>
<keyword evidence="1" id="KW-0812">Transmembrane</keyword>
<gene>
    <name evidence="3" type="ORF">HNQ86_003001</name>
</gene>
<sequence>MPARFPAPSSPRADVRDPWLDNARFFLIALVVFGHELEPLLRTHSLLAGCYRFIYLFHMPAFAMLSGAVASTDLNSTLLRKIVFRLLLPYLLFQGLYAWISQAGVWPDDGPDGIATPYWLLWYLPSLACWRLLLPLFARLRCRLPLAVGVALAAGWAGDLGHYLSLSRTLVFFPFFLIGWQRLPDWCRADARMPARPLAVALLLALAALALDRRLDPRWLYGSASYAALHVSALHGSIQRLLLMAAATLAALAVFRLTPRRAFAWSRLGRGSLAAYLLHGFAIKLAIGAGAFALIRDWPTPVLLAMLGTLALTVTATLCSPLINRLAAPLTQPRWLERALWRPAD</sequence>
<feature type="transmembrane region" description="Helical" evidence="1">
    <location>
        <begin position="195"/>
        <end position="211"/>
    </location>
</feature>
<feature type="transmembrane region" description="Helical" evidence="1">
    <location>
        <begin position="231"/>
        <end position="255"/>
    </location>
</feature>
<reference evidence="3 4" key="1">
    <citation type="submission" date="2020-08" db="EMBL/GenBank/DDBJ databases">
        <title>Genomic Encyclopedia of Type Strains, Phase IV (KMG-IV): sequencing the most valuable type-strain genomes for metagenomic binning, comparative biology and taxonomic classification.</title>
        <authorList>
            <person name="Goeker M."/>
        </authorList>
    </citation>
    <scope>NUCLEOTIDE SEQUENCE [LARGE SCALE GENOMIC DNA]</scope>
    <source>
        <strain evidence="3 4">DSM 107085</strain>
    </source>
</reference>
<dbReference type="AlphaFoldDB" id="A0A841KKE2"/>
<feature type="transmembrane region" description="Helical" evidence="1">
    <location>
        <begin position="276"/>
        <end position="295"/>
    </location>
</feature>
<comment type="caution">
    <text evidence="3">The sequence shown here is derived from an EMBL/GenBank/DDBJ whole genome shotgun (WGS) entry which is preliminary data.</text>
</comment>
<feature type="transmembrane region" description="Helical" evidence="1">
    <location>
        <begin position="120"/>
        <end position="137"/>
    </location>
</feature>
<dbReference type="PANTHER" id="PTHR37312:SF1">
    <property type="entry name" value="MEMBRANE-BOUND ACYLTRANSFERASE YKRP-RELATED"/>
    <property type="match status" value="1"/>
</dbReference>
<feature type="transmembrane region" description="Helical" evidence="1">
    <location>
        <begin position="144"/>
        <end position="160"/>
    </location>
</feature>
<dbReference type="OrthoDB" id="6623990at2"/>
<dbReference type="GO" id="GO:0016747">
    <property type="term" value="F:acyltransferase activity, transferring groups other than amino-acyl groups"/>
    <property type="evidence" value="ECO:0007669"/>
    <property type="project" value="InterPro"/>
</dbReference>
<dbReference type="RefSeq" id="WP_081945194.1">
    <property type="nucleotide sequence ID" value="NZ_JACHET010000001.1"/>
</dbReference>
<feature type="transmembrane region" description="Helical" evidence="1">
    <location>
        <begin position="301"/>
        <end position="323"/>
    </location>
</feature>
<dbReference type="InterPro" id="IPR002656">
    <property type="entry name" value="Acyl_transf_3_dom"/>
</dbReference>
<evidence type="ECO:0000313" key="4">
    <source>
        <dbReference type="Proteomes" id="UP000560000"/>
    </source>
</evidence>
<dbReference type="PANTHER" id="PTHR37312">
    <property type="entry name" value="MEMBRANE-BOUND ACYLTRANSFERASE YKRP-RELATED"/>
    <property type="match status" value="1"/>
</dbReference>
<organism evidence="3 4">
    <name type="scientific">Oleiagrimonas soli</name>
    <dbReference type="NCBI Taxonomy" id="1543381"/>
    <lineage>
        <taxon>Bacteria</taxon>
        <taxon>Pseudomonadati</taxon>
        <taxon>Pseudomonadota</taxon>
        <taxon>Gammaproteobacteria</taxon>
        <taxon>Lysobacterales</taxon>
        <taxon>Rhodanobacteraceae</taxon>
        <taxon>Oleiagrimonas</taxon>
    </lineage>
</organism>
<keyword evidence="3" id="KW-0808">Transferase</keyword>
<dbReference type="InterPro" id="IPR052734">
    <property type="entry name" value="Nod_factor_acetyltransferase"/>
</dbReference>
<evidence type="ECO:0000259" key="2">
    <source>
        <dbReference type="Pfam" id="PF01757"/>
    </source>
</evidence>
<feature type="transmembrane region" description="Helical" evidence="1">
    <location>
        <begin position="53"/>
        <end position="70"/>
    </location>
</feature>
<keyword evidence="1" id="KW-0472">Membrane</keyword>
<evidence type="ECO:0000313" key="3">
    <source>
        <dbReference type="EMBL" id="MBB6185656.1"/>
    </source>
</evidence>